<dbReference type="InterPro" id="IPR019756">
    <property type="entry name" value="Pept_S26A_signal_pept_1_Ser-AS"/>
</dbReference>
<feature type="transmembrane region" description="Helical" evidence="8">
    <location>
        <begin position="59"/>
        <end position="78"/>
    </location>
</feature>
<dbReference type="PANTHER" id="PTHR43390">
    <property type="entry name" value="SIGNAL PEPTIDASE I"/>
    <property type="match status" value="1"/>
</dbReference>
<dbReference type="GO" id="GO:0005886">
    <property type="term" value="C:plasma membrane"/>
    <property type="evidence" value="ECO:0007669"/>
    <property type="project" value="UniProtKB-SubCell"/>
</dbReference>
<evidence type="ECO:0000256" key="8">
    <source>
        <dbReference type="RuleBase" id="RU362042"/>
    </source>
</evidence>
<proteinExistence type="inferred from homology"/>
<feature type="active site" evidence="7">
    <location>
        <position position="260"/>
    </location>
</feature>
<evidence type="ECO:0000256" key="6">
    <source>
        <dbReference type="ARBA" id="ARBA00022801"/>
    </source>
</evidence>
<comment type="caution">
    <text evidence="8">Lacks conserved residue(s) required for the propagation of feature annotation.</text>
</comment>
<feature type="transmembrane region" description="Helical" evidence="8">
    <location>
        <begin position="35"/>
        <end position="53"/>
    </location>
</feature>
<dbReference type="NCBIfam" id="TIGR02227">
    <property type="entry name" value="sigpep_I_bact"/>
    <property type="match status" value="1"/>
</dbReference>
<comment type="catalytic activity">
    <reaction evidence="1 8">
        <text>Cleavage of hydrophobic, N-terminal signal or leader sequences from secreted and periplasmic proteins.</text>
        <dbReference type="EC" id="3.4.21.89"/>
    </reaction>
</comment>
<accession>A0A2W4VNV6</accession>
<protein>
    <recommendedName>
        <fullName evidence="4 8">Signal peptidase I</fullName>
        <ecNumber evidence="4 8">3.4.21.89</ecNumber>
    </recommendedName>
</protein>
<dbReference type="EC" id="3.4.21.89" evidence="4 8"/>
<feature type="transmembrane region" description="Helical" evidence="8">
    <location>
        <begin position="173"/>
        <end position="197"/>
    </location>
</feature>
<sequence length="349" mass="38220">MVGKAQPKSPWLAVNLSAALPGAGQVYDGAIARGLVIFAAFWGLIAYILWSIFAPHGNTLRGLLTIIPLLSLYIFGLWDSHHVAKRGMTLDEFSPLRYQSKDPWYPVFLSQVLPGLGQLFLQRAAVGGSLLILGILVGYLANFAPVLLPVPPLIWAAACGLAYWAAPTRRRQWGILALLLAAVMTTRLTISSIPFVVPTLVVQCIVPSESMVPTLQVRDRIFVRPRPADHPLAVGDIIVFTNPENTPIEAAGGLENLLVKRVIALAGQRVEVRDGQVWLNGTPLVEPYLSAPMGYQWGPKTVPDGHLFVLGDNRNNSRDSSIWGFLPRAHLVGNAYKIYWPPQRVQPLP</sequence>
<evidence type="ECO:0000313" key="11">
    <source>
        <dbReference type="Proteomes" id="UP000249081"/>
    </source>
</evidence>
<comment type="similarity">
    <text evidence="3 8">Belongs to the peptidase S26 family.</text>
</comment>
<keyword evidence="6 8" id="KW-0378">Hydrolase</keyword>
<dbReference type="EMBL" id="QBMN01000246">
    <property type="protein sequence ID" value="PZO33590.1"/>
    <property type="molecule type" value="Genomic_DNA"/>
</dbReference>
<dbReference type="InterPro" id="IPR036286">
    <property type="entry name" value="LexA/Signal_pep-like_sf"/>
</dbReference>
<comment type="caution">
    <text evidence="10">The sequence shown here is derived from an EMBL/GenBank/DDBJ whole genome shotgun (WGS) entry which is preliminary data.</text>
</comment>
<feature type="domain" description="Peptidase S26" evidence="9">
    <location>
        <begin position="193"/>
        <end position="340"/>
    </location>
</feature>
<evidence type="ECO:0000256" key="1">
    <source>
        <dbReference type="ARBA" id="ARBA00000677"/>
    </source>
</evidence>
<organism evidence="10 11">
    <name type="scientific">Shackletoniella antarctica</name>
    <dbReference type="NCBI Taxonomy" id="268115"/>
    <lineage>
        <taxon>Bacteria</taxon>
        <taxon>Bacillati</taxon>
        <taxon>Cyanobacteriota</taxon>
        <taxon>Cyanophyceae</taxon>
        <taxon>Oculatellales</taxon>
        <taxon>Oculatellaceae</taxon>
        <taxon>Shackletoniella</taxon>
    </lineage>
</organism>
<dbReference type="CDD" id="cd06530">
    <property type="entry name" value="S26_SPase_I"/>
    <property type="match status" value="1"/>
</dbReference>
<keyword evidence="8" id="KW-0812">Transmembrane</keyword>
<dbReference type="Gene3D" id="2.10.109.10">
    <property type="entry name" value="Umud Fragment, subunit A"/>
    <property type="match status" value="1"/>
</dbReference>
<dbReference type="Pfam" id="PF10502">
    <property type="entry name" value="Peptidase_S26"/>
    <property type="match status" value="1"/>
</dbReference>
<evidence type="ECO:0000256" key="5">
    <source>
        <dbReference type="ARBA" id="ARBA00022670"/>
    </source>
</evidence>
<reference evidence="11" key="1">
    <citation type="submission" date="2018-04" db="EMBL/GenBank/DDBJ databases">
        <authorList>
            <person name="Cornet L."/>
        </authorList>
    </citation>
    <scope>NUCLEOTIDE SEQUENCE [LARGE SCALE GENOMIC DNA]</scope>
</reference>
<dbReference type="GO" id="GO:0009003">
    <property type="term" value="F:signal peptidase activity"/>
    <property type="evidence" value="ECO:0007669"/>
    <property type="project" value="UniProtKB-EC"/>
</dbReference>
<dbReference type="PANTHER" id="PTHR43390:SF1">
    <property type="entry name" value="CHLOROPLAST PROCESSING PEPTIDASE"/>
    <property type="match status" value="1"/>
</dbReference>
<evidence type="ECO:0000259" key="9">
    <source>
        <dbReference type="Pfam" id="PF10502"/>
    </source>
</evidence>
<feature type="active site" evidence="7">
    <location>
        <position position="210"/>
    </location>
</feature>
<dbReference type="AlphaFoldDB" id="A0A2W4VNV6"/>
<dbReference type="InterPro" id="IPR019533">
    <property type="entry name" value="Peptidase_S26"/>
</dbReference>
<comment type="subcellular location">
    <subcellularLocation>
        <location evidence="2">Cell membrane</location>
        <topology evidence="2">Single-pass type II membrane protein</topology>
    </subcellularLocation>
    <subcellularLocation>
        <location evidence="8">Membrane</location>
        <topology evidence="8">Single-pass type II membrane protein</topology>
    </subcellularLocation>
</comment>
<evidence type="ECO:0000256" key="4">
    <source>
        <dbReference type="ARBA" id="ARBA00013208"/>
    </source>
</evidence>
<dbReference type="PROSITE" id="PS00501">
    <property type="entry name" value="SPASE_I_1"/>
    <property type="match status" value="1"/>
</dbReference>
<gene>
    <name evidence="10" type="primary">lepB</name>
    <name evidence="10" type="ORF">DCF17_21750</name>
</gene>
<dbReference type="PROSITE" id="PS00761">
    <property type="entry name" value="SPASE_I_3"/>
    <property type="match status" value="1"/>
</dbReference>
<dbReference type="GO" id="GO:0006465">
    <property type="term" value="P:signal peptide processing"/>
    <property type="evidence" value="ECO:0007669"/>
    <property type="project" value="InterPro"/>
</dbReference>
<dbReference type="InterPro" id="IPR000223">
    <property type="entry name" value="Pept_S26A_signal_pept_1"/>
</dbReference>
<dbReference type="GO" id="GO:0004252">
    <property type="term" value="F:serine-type endopeptidase activity"/>
    <property type="evidence" value="ECO:0007669"/>
    <property type="project" value="InterPro"/>
</dbReference>
<evidence type="ECO:0000256" key="2">
    <source>
        <dbReference type="ARBA" id="ARBA00004401"/>
    </source>
</evidence>
<feature type="transmembrane region" description="Helical" evidence="8">
    <location>
        <begin position="146"/>
        <end position="166"/>
    </location>
</feature>
<evidence type="ECO:0000256" key="7">
    <source>
        <dbReference type="PIRSR" id="PIRSR600223-1"/>
    </source>
</evidence>
<keyword evidence="8" id="KW-0472">Membrane</keyword>
<reference evidence="10 11" key="2">
    <citation type="submission" date="2018-06" db="EMBL/GenBank/DDBJ databases">
        <title>Metagenomic assembly of (sub)arctic Cyanobacteria and their associated microbiome from non-axenic cultures.</title>
        <authorList>
            <person name="Baurain D."/>
        </authorList>
    </citation>
    <scope>NUCLEOTIDE SEQUENCE [LARGE SCALE GENOMIC DNA]</scope>
    <source>
        <strain evidence="10">ULC041bin1</strain>
    </source>
</reference>
<keyword evidence="8" id="KW-1133">Transmembrane helix</keyword>
<feature type="transmembrane region" description="Helical" evidence="8">
    <location>
        <begin position="120"/>
        <end position="140"/>
    </location>
</feature>
<dbReference type="Proteomes" id="UP000249081">
    <property type="component" value="Unassembled WGS sequence"/>
</dbReference>
<keyword evidence="5 8" id="KW-0645">Protease</keyword>
<dbReference type="PRINTS" id="PR00727">
    <property type="entry name" value="LEADERPTASE"/>
</dbReference>
<dbReference type="SUPFAM" id="SSF51306">
    <property type="entry name" value="LexA/Signal peptidase"/>
    <property type="match status" value="1"/>
</dbReference>
<evidence type="ECO:0000313" key="10">
    <source>
        <dbReference type="EMBL" id="PZO33590.1"/>
    </source>
</evidence>
<name>A0A2W4VNV6_9CYAN</name>
<evidence type="ECO:0000256" key="3">
    <source>
        <dbReference type="ARBA" id="ARBA00009370"/>
    </source>
</evidence>
<dbReference type="InterPro" id="IPR019758">
    <property type="entry name" value="Pept_S26A_signal_pept_1_CS"/>
</dbReference>